<sequence length="314" mass="35965">MATTEERKRLHARIDDLAGRPHEEIARTLTGELGYKVTRNTVRYYLGTTGNLKNLPRGRPKGGERKLDIWDQLLPELLALTGLKASHLYRELSALLQPEGLPFRETIFHERTGPGKRLRIASLKGTRPTLLTRCRLRIRAVEVATMGSQSKRAYLFGYEELTGYISFDVIGDLSSVAGRIPEFVKDVESYLSLPILRICIIDGSEAPFAITLPEVQIDFERWTLKSVPLVSPLKKKDEIDHLERITKRQNDETARKNVIEVKREIADFVRSAKGDGTWRRLLARDIKRRELVQALKPFLGARFKLRNPPRRPHQ</sequence>
<name>A0ABV7PN54_9BURK</name>
<proteinExistence type="predicted"/>
<keyword evidence="2" id="KW-1185">Reference proteome</keyword>
<dbReference type="EMBL" id="JBHRVV010000001">
    <property type="protein sequence ID" value="MFC3459498.1"/>
    <property type="molecule type" value="Genomic_DNA"/>
</dbReference>
<comment type="caution">
    <text evidence="1">The sequence shown here is derived from an EMBL/GenBank/DDBJ whole genome shotgun (WGS) entry which is preliminary data.</text>
</comment>
<evidence type="ECO:0000313" key="1">
    <source>
        <dbReference type="EMBL" id="MFC3459498.1"/>
    </source>
</evidence>
<gene>
    <name evidence="1" type="ORF">ACFOPH_14775</name>
</gene>
<reference evidence="2" key="1">
    <citation type="journal article" date="2019" name="Int. J. Syst. Evol. Microbiol.">
        <title>The Global Catalogue of Microorganisms (GCM) 10K type strain sequencing project: providing services to taxonomists for standard genome sequencing and annotation.</title>
        <authorList>
            <consortium name="The Broad Institute Genomics Platform"/>
            <consortium name="The Broad Institute Genome Sequencing Center for Infectious Disease"/>
            <person name="Wu L."/>
            <person name="Ma J."/>
        </authorList>
    </citation>
    <scope>NUCLEOTIDE SEQUENCE [LARGE SCALE GENOMIC DNA]</scope>
    <source>
        <strain evidence="2">CCM 7480</strain>
    </source>
</reference>
<protein>
    <submittedName>
        <fullName evidence="1">Uncharacterized protein</fullName>
    </submittedName>
</protein>
<dbReference type="Proteomes" id="UP001595665">
    <property type="component" value="Unassembled WGS sequence"/>
</dbReference>
<dbReference type="RefSeq" id="WP_379736085.1">
    <property type="nucleotide sequence ID" value="NZ_JBHRVV010000001.1"/>
</dbReference>
<accession>A0ABV7PN54</accession>
<organism evidence="1 2">
    <name type="scientific">Massilia haematophila</name>
    <dbReference type="NCBI Taxonomy" id="457923"/>
    <lineage>
        <taxon>Bacteria</taxon>
        <taxon>Pseudomonadati</taxon>
        <taxon>Pseudomonadota</taxon>
        <taxon>Betaproteobacteria</taxon>
        <taxon>Burkholderiales</taxon>
        <taxon>Oxalobacteraceae</taxon>
        <taxon>Telluria group</taxon>
        <taxon>Massilia</taxon>
    </lineage>
</organism>
<evidence type="ECO:0000313" key="2">
    <source>
        <dbReference type="Proteomes" id="UP001595665"/>
    </source>
</evidence>